<evidence type="ECO:0000313" key="3">
    <source>
        <dbReference type="EMBL" id="RQW65125.1"/>
    </source>
</evidence>
<proteinExistence type="predicted"/>
<dbReference type="Proteomes" id="UP000281112">
    <property type="component" value="Unassembled WGS sequence"/>
</dbReference>
<dbReference type="RefSeq" id="WP_124935779.1">
    <property type="nucleotide sequence ID" value="NZ_RJVQ01000001.1"/>
</dbReference>
<feature type="signal peptide" evidence="2">
    <location>
        <begin position="1"/>
        <end position="22"/>
    </location>
</feature>
<dbReference type="EMBL" id="RJVQ01000001">
    <property type="protein sequence ID" value="RQW65125.1"/>
    <property type="molecule type" value="Genomic_DNA"/>
</dbReference>
<dbReference type="AlphaFoldDB" id="A0A3N9TN86"/>
<keyword evidence="1" id="KW-1133">Transmembrane helix</keyword>
<evidence type="ECO:0000256" key="2">
    <source>
        <dbReference type="SAM" id="SignalP"/>
    </source>
</evidence>
<keyword evidence="4" id="KW-1185">Reference proteome</keyword>
<feature type="chain" id="PRO_5018295852" evidence="2">
    <location>
        <begin position="23"/>
        <end position="551"/>
    </location>
</feature>
<reference evidence="3 4" key="1">
    <citation type="submission" date="2018-11" db="EMBL/GenBank/DDBJ databases">
        <title>Vibrio LJC006 sp. nov., isolated from seawater during the bloom of the enteromorpha.</title>
        <authorList>
            <person name="Liang J."/>
        </authorList>
    </citation>
    <scope>NUCLEOTIDE SEQUENCE [LARGE SCALE GENOMIC DNA]</scope>
    <source>
        <strain evidence="3 4">LJC006</strain>
    </source>
</reference>
<name>A0A3N9TN86_9VIBR</name>
<keyword evidence="2" id="KW-0732">Signal</keyword>
<protein>
    <submittedName>
        <fullName evidence="3">Protein BatD</fullName>
    </submittedName>
</protein>
<evidence type="ECO:0000256" key="1">
    <source>
        <dbReference type="SAM" id="Phobius"/>
    </source>
</evidence>
<gene>
    <name evidence="3" type="ORF">EES38_03575</name>
</gene>
<sequence>MRTVLNTLILALALLTSWTGYARTTATVSQNQVTQNEVFQLTISTDQDVDRDAVDFKQLKSQFMVSQPSFGHSISIINGSRSNKSEWRVTLATNQLGVVTIPSFQIKGEKTQPVAIQVVKDVSSPKTKDLVQIQTHIDKSTLYPNESTLMHVKLIIKADTRAMQDPKITPPSADGVSLEAASEPDQSQEVINGISATVLTQSFRITATNPGKHSVKEPQFQSSMYYRDVRGNTKILPLVTQPKTFTINVMAKPQQYQGTWLPTSSLSLTDDWLGVHNKPISDNPIKLDVGDSLTRIIHLEVNGVGQDRIPDIALNYPKSLRVYPEKPSYKTQPNGNIEMTLKQVIIASAPGKYTLPGVTLNWWDTTAQKQRKSFLQAKDIVVTGSPVTQPQKPELTKEAPVQESAAPKIITKTVTDSGYWPYLTGLFAILWLLTLLLFILKLKKQATAKESTLEEKNKGDSQQTTFDALKAAINDKDGINIQRLYTLWKSEQGYVSEDAKELDSAIADLLAQLYSRDSSAYQPDKVLSLLKQFAKMKKHKREKKSFKLPKM</sequence>
<dbReference type="InterPro" id="IPR025738">
    <property type="entry name" value="BatD"/>
</dbReference>
<dbReference type="PANTHER" id="PTHR40940:SF1">
    <property type="entry name" value="PROTEIN BATD"/>
    <property type="match status" value="1"/>
</dbReference>
<keyword evidence="1" id="KW-0812">Transmembrane</keyword>
<accession>A0A3N9TN86</accession>
<evidence type="ECO:0000313" key="4">
    <source>
        <dbReference type="Proteomes" id="UP000281112"/>
    </source>
</evidence>
<feature type="transmembrane region" description="Helical" evidence="1">
    <location>
        <begin position="419"/>
        <end position="440"/>
    </location>
</feature>
<comment type="caution">
    <text evidence="3">The sequence shown here is derived from an EMBL/GenBank/DDBJ whole genome shotgun (WGS) entry which is preliminary data.</text>
</comment>
<dbReference type="Pfam" id="PF13584">
    <property type="entry name" value="BatD"/>
    <property type="match status" value="1"/>
</dbReference>
<dbReference type="OrthoDB" id="5293418at2"/>
<organism evidence="3 4">
    <name type="scientific">Vibrio viridaestus</name>
    <dbReference type="NCBI Taxonomy" id="2487322"/>
    <lineage>
        <taxon>Bacteria</taxon>
        <taxon>Pseudomonadati</taxon>
        <taxon>Pseudomonadota</taxon>
        <taxon>Gammaproteobacteria</taxon>
        <taxon>Vibrionales</taxon>
        <taxon>Vibrionaceae</taxon>
        <taxon>Vibrio</taxon>
    </lineage>
</organism>
<keyword evidence="1" id="KW-0472">Membrane</keyword>
<dbReference type="PANTHER" id="PTHR40940">
    <property type="entry name" value="PROTEIN BATD-RELATED"/>
    <property type="match status" value="1"/>
</dbReference>